<accession>A0A126QZA3</accession>
<reference evidence="8" key="4">
    <citation type="submission" date="2016-10" db="EMBL/GenBank/DDBJ databases">
        <authorList>
            <person name="de Groot N.N."/>
        </authorList>
    </citation>
    <scope>NUCLEOTIDE SEQUENCE [LARGE SCALE GENOMIC DNA]</scope>
    <source>
        <strain evidence="8">DSM 16632</strain>
    </source>
</reference>
<dbReference type="PANTHER" id="PTHR37316">
    <property type="entry name" value="TEICHOIC ACID GLYCEROL-PHOSPHATE PRIMASE"/>
    <property type="match status" value="1"/>
</dbReference>
<organism evidence="7 9">
    <name type="scientific">Methanobrevibacter olleyae</name>
    <dbReference type="NCBI Taxonomy" id="294671"/>
    <lineage>
        <taxon>Archaea</taxon>
        <taxon>Methanobacteriati</taxon>
        <taxon>Methanobacteriota</taxon>
        <taxon>Methanomada group</taxon>
        <taxon>Methanobacteria</taxon>
        <taxon>Methanobacteriales</taxon>
        <taxon>Methanobacteriaceae</taxon>
        <taxon>Methanobrevibacter</taxon>
    </lineage>
</organism>
<dbReference type="Gene3D" id="3.40.50.12580">
    <property type="match status" value="1"/>
</dbReference>
<dbReference type="Proteomes" id="UP000066376">
    <property type="component" value="Chromosome"/>
</dbReference>
<evidence type="ECO:0000313" key="8">
    <source>
        <dbReference type="EMBL" id="SFL45977.1"/>
    </source>
</evidence>
<dbReference type="AlphaFoldDB" id="A0A126QZA3"/>
<dbReference type="GO" id="GO:0005886">
    <property type="term" value="C:plasma membrane"/>
    <property type="evidence" value="ECO:0007669"/>
    <property type="project" value="UniProtKB-SubCell"/>
</dbReference>
<dbReference type="InterPro" id="IPR043148">
    <property type="entry name" value="TagF_C"/>
</dbReference>
<evidence type="ECO:0000256" key="4">
    <source>
        <dbReference type="ARBA" id="ARBA00022679"/>
    </source>
</evidence>
<dbReference type="OrthoDB" id="46222at2157"/>
<dbReference type="GO" id="GO:0047355">
    <property type="term" value="F:CDP-glycerol glycerophosphotransferase activity"/>
    <property type="evidence" value="ECO:0007669"/>
    <property type="project" value="InterPro"/>
</dbReference>
<evidence type="ECO:0000313" key="7">
    <source>
        <dbReference type="EMBL" id="AMK15156.1"/>
    </source>
</evidence>
<sequence length="376" mass="45025">MYTKHKIYAMIFNLFRKFPQKNNKISLLTNKNHSFESNLEYIARELDIRKTKDGKDYEYNFILKDSLSLKNIYDFASSKYVFLVDNFFPLAFMDVDGMKWVQLWHGTGIFKKFGYDLLNHEEKKVMEMFSNKIDLVSVSSENVIDIYAHNFFLDKSKVLPFGIPRNDFYTKQHLDSNYLKELRESFEKDYPQLKGKKLVLYAPTFREDTKNNAVFDYFNIEKFINELGDEYLLAIRLHPNYLKYCDEEHRIDLDDLSNKYDIINFTEFKDEQKLLLLSNILITDYSSIMVDYTILKKPIVLFAYDLDDYLNKERGFYFDYKEKVPGKIVFTTEELIEIIKEEDFNLEKLEDFFKLQFGDFKPNSSKVILDYILDDK</sequence>
<dbReference type="InterPro" id="IPR007554">
    <property type="entry name" value="Glycerophosphate_synth"/>
</dbReference>
<keyword evidence="4 7" id="KW-0808">Transferase</keyword>
<name>A0A126QZA3_METOL</name>
<keyword evidence="3" id="KW-1003">Cell membrane</keyword>
<protein>
    <submittedName>
        <fullName evidence="7">CDP-glycerol:poly(Glycerophosphate) glycerophosphotransferase</fullName>
    </submittedName>
    <submittedName>
        <fullName evidence="8">CDP-ribitol ribitolphosphotransferase</fullName>
    </submittedName>
</protein>
<comment type="subcellular location">
    <subcellularLocation>
        <location evidence="1">Cell membrane</location>
        <topology evidence="1">Peripheral membrane protein</topology>
    </subcellularLocation>
</comment>
<dbReference type="InterPro" id="IPR043149">
    <property type="entry name" value="TagF_N"/>
</dbReference>
<reference evidence="9" key="2">
    <citation type="submission" date="2016-02" db="EMBL/GenBank/DDBJ databases">
        <title>The draft genome sequence of the rumen methanogen Methanobrevibacter olleyae YLM1.</title>
        <authorList>
            <consortium name="New Zealand Agricultural Greenhouse Gas Research Centre/Pastoral Greenhouse Gas Research Consortium"/>
            <person name="Kelly W.J."/>
            <person name="Li D."/>
            <person name="Lambie S.C."/>
            <person name="Attwood G.T."/>
            <person name="Altermann E."/>
            <person name="Leahy S.C."/>
        </authorList>
    </citation>
    <scope>NUCLEOTIDE SEQUENCE [LARGE SCALE GENOMIC DNA]</scope>
    <source>
        <strain evidence="9">YLM1</strain>
    </source>
</reference>
<evidence type="ECO:0000256" key="3">
    <source>
        <dbReference type="ARBA" id="ARBA00022475"/>
    </source>
</evidence>
<dbReference type="KEGG" id="mol:YLM1_0599"/>
<dbReference type="EMBL" id="FOTL01000012">
    <property type="protein sequence ID" value="SFL45977.1"/>
    <property type="molecule type" value="Genomic_DNA"/>
</dbReference>
<evidence type="ECO:0000313" key="10">
    <source>
        <dbReference type="Proteomes" id="UP000183442"/>
    </source>
</evidence>
<dbReference type="Pfam" id="PF04464">
    <property type="entry name" value="Glyphos_transf"/>
    <property type="match status" value="1"/>
</dbReference>
<dbReference type="EMBL" id="CP014265">
    <property type="protein sequence ID" value="AMK15156.1"/>
    <property type="molecule type" value="Genomic_DNA"/>
</dbReference>
<dbReference type="PANTHER" id="PTHR37316:SF2">
    <property type="entry name" value="TEICHOIC ACID RIBITOL-PHOSPHATE POLYMERASE TARK"/>
    <property type="match status" value="1"/>
</dbReference>
<evidence type="ECO:0000256" key="6">
    <source>
        <dbReference type="ARBA" id="ARBA00023136"/>
    </source>
</evidence>
<keyword evidence="5" id="KW-0777">Teichoic acid biosynthesis</keyword>
<dbReference type="InterPro" id="IPR051612">
    <property type="entry name" value="Teichoic_Acid_Biosynth"/>
</dbReference>
<keyword evidence="6" id="KW-0472">Membrane</keyword>
<dbReference type="PATRIC" id="fig|294671.3.peg.623"/>
<evidence type="ECO:0000256" key="5">
    <source>
        <dbReference type="ARBA" id="ARBA00022944"/>
    </source>
</evidence>
<evidence type="ECO:0000313" key="9">
    <source>
        <dbReference type="Proteomes" id="UP000066376"/>
    </source>
</evidence>
<evidence type="ECO:0000256" key="2">
    <source>
        <dbReference type="ARBA" id="ARBA00010488"/>
    </source>
</evidence>
<proteinExistence type="inferred from homology"/>
<reference evidence="7 9" key="1">
    <citation type="journal article" date="2016" name="Genome Announc.">
        <title>Draft Genome Sequence of the Rumen Methanogen Methanobrevibacter olleyae YLM1.</title>
        <authorList>
            <person name="Kelly W.J."/>
            <person name="Li D."/>
            <person name="Lambie S.C."/>
            <person name="Cox F."/>
            <person name="Attwood G.T."/>
            <person name="Altermann E."/>
            <person name="Leahy S.C."/>
        </authorList>
    </citation>
    <scope>NUCLEOTIDE SEQUENCE [LARGE SCALE GENOMIC DNA]</scope>
    <source>
        <strain evidence="7 9">YLM1</strain>
    </source>
</reference>
<gene>
    <name evidence="8" type="ORF">SAMN02910297_00944</name>
    <name evidence="7" type="ORF">YLM1_0599</name>
</gene>
<dbReference type="Gene3D" id="3.40.50.11820">
    <property type="match status" value="1"/>
</dbReference>
<dbReference type="RefSeq" id="WP_067146162.1">
    <property type="nucleotide sequence ID" value="NZ_CP014265.1"/>
</dbReference>
<comment type="similarity">
    <text evidence="2">Belongs to the CDP-glycerol glycerophosphotransferase family.</text>
</comment>
<keyword evidence="9" id="KW-1185">Reference proteome</keyword>
<dbReference type="STRING" id="294671.YLM1_0599"/>
<reference evidence="10" key="3">
    <citation type="submission" date="2016-10" db="EMBL/GenBank/DDBJ databases">
        <authorList>
            <person name="Varghese N."/>
        </authorList>
    </citation>
    <scope>NUCLEOTIDE SEQUENCE [LARGE SCALE GENOMIC DNA]</scope>
    <source>
        <strain evidence="10">DSM 16632</strain>
    </source>
</reference>
<dbReference type="Proteomes" id="UP000183442">
    <property type="component" value="Unassembled WGS sequence"/>
</dbReference>
<evidence type="ECO:0000256" key="1">
    <source>
        <dbReference type="ARBA" id="ARBA00004202"/>
    </source>
</evidence>
<dbReference type="GeneID" id="28488896"/>
<dbReference type="SUPFAM" id="SSF53756">
    <property type="entry name" value="UDP-Glycosyltransferase/glycogen phosphorylase"/>
    <property type="match status" value="1"/>
</dbReference>